<evidence type="ECO:0000313" key="2">
    <source>
        <dbReference type="EMBL" id="PAD20156.1"/>
    </source>
</evidence>
<reference evidence="2 3" key="1">
    <citation type="submission" date="2017-07" db="EMBL/GenBank/DDBJ databases">
        <title>Isolation and whole genome analysis of endospore-forming bacteria from heroin.</title>
        <authorList>
            <person name="Kalinowski J."/>
            <person name="Ahrens B."/>
            <person name="Al-Dilaimi A."/>
            <person name="Winkler A."/>
            <person name="Wibberg D."/>
            <person name="Schleenbecker U."/>
            <person name="Ruckert C."/>
            <person name="Wolfel R."/>
            <person name="Grass G."/>
        </authorList>
    </citation>
    <scope>NUCLEOTIDE SEQUENCE [LARGE SCALE GENOMIC DNA]</scope>
    <source>
        <strain evidence="2 3">7528</strain>
    </source>
</reference>
<dbReference type="EMBL" id="NPBV01000025">
    <property type="protein sequence ID" value="PAD20156.1"/>
    <property type="molecule type" value="Genomic_DNA"/>
</dbReference>
<feature type="transmembrane region" description="Helical" evidence="1">
    <location>
        <begin position="100"/>
        <end position="127"/>
    </location>
</feature>
<organism evidence="2 3">
    <name type="scientific">Terribacillus saccharophilus</name>
    <dbReference type="NCBI Taxonomy" id="361277"/>
    <lineage>
        <taxon>Bacteria</taxon>
        <taxon>Bacillati</taxon>
        <taxon>Bacillota</taxon>
        <taxon>Bacilli</taxon>
        <taxon>Bacillales</taxon>
        <taxon>Bacillaceae</taxon>
        <taxon>Terribacillus</taxon>
    </lineage>
</organism>
<feature type="transmembrane region" description="Helical" evidence="1">
    <location>
        <begin position="14"/>
        <end position="31"/>
    </location>
</feature>
<evidence type="ECO:0000313" key="3">
    <source>
        <dbReference type="Proteomes" id="UP000216013"/>
    </source>
</evidence>
<keyword evidence="1" id="KW-0812">Transmembrane</keyword>
<feature type="transmembrane region" description="Helical" evidence="1">
    <location>
        <begin position="194"/>
        <end position="214"/>
    </location>
</feature>
<keyword evidence="1" id="KW-0472">Membrane</keyword>
<evidence type="ECO:0008006" key="4">
    <source>
        <dbReference type="Google" id="ProtNLM"/>
    </source>
</evidence>
<protein>
    <recommendedName>
        <fullName evidence="4">ABC-2 family transporter protein</fullName>
    </recommendedName>
</protein>
<dbReference type="RefSeq" id="WP_095261467.1">
    <property type="nucleotide sequence ID" value="NZ_NPBV01000025.1"/>
</dbReference>
<feature type="transmembrane region" description="Helical" evidence="1">
    <location>
        <begin position="62"/>
        <end position="80"/>
    </location>
</feature>
<name>A0A268A7Q6_9BACI</name>
<sequence>MLAVQFQRLLHSKFFYISILIGSIITILHYIQTGATVGEGSIIPESAYLLWMNSSISEITDLFLMLLPILAVMPFSTQLIEDKKTNYHLLMIMRTSKKKYLFTILITSSVAGFLAIVIPIVINFFLFTLTFPAIPPDPFIYYTEGLFSFETFFYNWQLNYPLIHSIFYIFLSGLVGSVFAIFSVGLCLYFRFTLIVLAIPIVISLLFSLCGEFLELSLSPINFLDMSSTLPVSPWSVFIFCSVMCVSTLLLIIVGGRKLDK</sequence>
<dbReference type="Proteomes" id="UP000216013">
    <property type="component" value="Unassembled WGS sequence"/>
</dbReference>
<proteinExistence type="predicted"/>
<dbReference type="AlphaFoldDB" id="A0A268A7Q6"/>
<feature type="transmembrane region" description="Helical" evidence="1">
    <location>
        <begin position="166"/>
        <end position="189"/>
    </location>
</feature>
<keyword evidence="1" id="KW-1133">Transmembrane helix</keyword>
<accession>A0A268A7Q6</accession>
<comment type="caution">
    <text evidence="2">The sequence shown here is derived from an EMBL/GenBank/DDBJ whole genome shotgun (WGS) entry which is preliminary data.</text>
</comment>
<evidence type="ECO:0000256" key="1">
    <source>
        <dbReference type="SAM" id="Phobius"/>
    </source>
</evidence>
<gene>
    <name evidence="2" type="ORF">CHH64_15570</name>
</gene>
<feature type="transmembrane region" description="Helical" evidence="1">
    <location>
        <begin position="234"/>
        <end position="254"/>
    </location>
</feature>